<protein>
    <submittedName>
        <fullName evidence="1">Uncharacterized protein</fullName>
    </submittedName>
</protein>
<dbReference type="EMBL" id="REGN01001872">
    <property type="protein sequence ID" value="RNA31994.1"/>
    <property type="molecule type" value="Genomic_DNA"/>
</dbReference>
<dbReference type="AlphaFoldDB" id="A0A3M7S847"/>
<dbReference type="Proteomes" id="UP000276133">
    <property type="component" value="Unassembled WGS sequence"/>
</dbReference>
<comment type="caution">
    <text evidence="1">The sequence shown here is derived from an EMBL/GenBank/DDBJ whole genome shotgun (WGS) entry which is preliminary data.</text>
</comment>
<evidence type="ECO:0000313" key="1">
    <source>
        <dbReference type="EMBL" id="RNA31994.1"/>
    </source>
</evidence>
<gene>
    <name evidence="1" type="ORF">BpHYR1_006228</name>
</gene>
<accession>A0A3M7S847</accession>
<organism evidence="1 2">
    <name type="scientific">Brachionus plicatilis</name>
    <name type="common">Marine rotifer</name>
    <name type="synonym">Brachionus muelleri</name>
    <dbReference type="NCBI Taxonomy" id="10195"/>
    <lineage>
        <taxon>Eukaryota</taxon>
        <taxon>Metazoa</taxon>
        <taxon>Spiralia</taxon>
        <taxon>Gnathifera</taxon>
        <taxon>Rotifera</taxon>
        <taxon>Eurotatoria</taxon>
        <taxon>Monogononta</taxon>
        <taxon>Pseudotrocha</taxon>
        <taxon>Ploima</taxon>
        <taxon>Brachionidae</taxon>
        <taxon>Brachionus</taxon>
    </lineage>
</organism>
<name>A0A3M7S847_BRAPC</name>
<proteinExistence type="predicted"/>
<reference evidence="1 2" key="1">
    <citation type="journal article" date="2018" name="Sci. Rep.">
        <title>Genomic signatures of local adaptation to the degree of environmental predictability in rotifers.</title>
        <authorList>
            <person name="Franch-Gras L."/>
            <person name="Hahn C."/>
            <person name="Garcia-Roger E.M."/>
            <person name="Carmona M.J."/>
            <person name="Serra M."/>
            <person name="Gomez A."/>
        </authorList>
    </citation>
    <scope>NUCLEOTIDE SEQUENCE [LARGE SCALE GENOMIC DNA]</scope>
    <source>
        <strain evidence="1">HYR1</strain>
    </source>
</reference>
<keyword evidence="2" id="KW-1185">Reference proteome</keyword>
<sequence>MKPHDVYMSLSSIRAHFSCDEHLEGFSTLATNLKTSSNTSAAKSFHKTSEIRCTLSTPIIFK</sequence>
<evidence type="ECO:0000313" key="2">
    <source>
        <dbReference type="Proteomes" id="UP000276133"/>
    </source>
</evidence>